<dbReference type="SUPFAM" id="SSF48019">
    <property type="entry name" value="post-AAA+ oligomerization domain-like"/>
    <property type="match status" value="1"/>
</dbReference>
<dbReference type="GO" id="GO:0006260">
    <property type="term" value="P:DNA replication"/>
    <property type="evidence" value="ECO:0007669"/>
    <property type="project" value="InterPro"/>
</dbReference>
<accession>A0A5R8Q731</accession>
<proteinExistence type="predicted"/>
<dbReference type="GO" id="GO:0003677">
    <property type="term" value="F:DNA binding"/>
    <property type="evidence" value="ECO:0007669"/>
    <property type="project" value="InterPro"/>
</dbReference>
<comment type="caution">
    <text evidence="1">The sequence shown here is derived from an EMBL/GenBank/DDBJ whole genome shotgun (WGS) entry which is preliminary data.</text>
</comment>
<organism evidence="1 2">
    <name type="scientific">Culicoidibacter larvae</name>
    <dbReference type="NCBI Taxonomy" id="2579976"/>
    <lineage>
        <taxon>Bacteria</taxon>
        <taxon>Bacillati</taxon>
        <taxon>Bacillota</taxon>
        <taxon>Culicoidibacteria</taxon>
        <taxon>Culicoidibacterales</taxon>
        <taxon>Culicoidibacteraceae</taxon>
        <taxon>Culicoidibacter</taxon>
    </lineage>
</organism>
<dbReference type="InParanoid" id="A0A5R8Q731"/>
<dbReference type="EMBL" id="VBWP01000014">
    <property type="protein sequence ID" value="TLG71219.1"/>
    <property type="molecule type" value="Genomic_DNA"/>
</dbReference>
<keyword evidence="2" id="KW-1185">Reference proteome</keyword>
<dbReference type="OrthoDB" id="7276772at2"/>
<evidence type="ECO:0000313" key="1">
    <source>
        <dbReference type="EMBL" id="TLG71219.1"/>
    </source>
</evidence>
<gene>
    <name evidence="1" type="ORF">FEZ08_11230</name>
</gene>
<protein>
    <submittedName>
        <fullName evidence="1">Uncharacterized protein</fullName>
    </submittedName>
</protein>
<dbReference type="Gene3D" id="1.20.272.10">
    <property type="match status" value="1"/>
</dbReference>
<dbReference type="Proteomes" id="UP000306912">
    <property type="component" value="Unassembled WGS sequence"/>
</dbReference>
<reference evidence="1 2" key="1">
    <citation type="submission" date="2019-05" db="EMBL/GenBank/DDBJ databases">
        <title>Culicoidintestinum kansasii gen. nov., sp. nov. from the gastrointestinal tract of the biting midge, Culicoides sonorensis.</title>
        <authorList>
            <person name="Neupane S."/>
            <person name="Ghosh A."/>
            <person name="Gunther S."/>
            <person name="Martin K."/>
            <person name="Zurek L."/>
        </authorList>
    </citation>
    <scope>NUCLEOTIDE SEQUENCE [LARGE SCALE GENOMIC DNA]</scope>
    <source>
        <strain evidence="1 2">CS-1</strain>
    </source>
</reference>
<name>A0A5R8Q731_9FIRM</name>
<dbReference type="AlphaFoldDB" id="A0A5R8Q731"/>
<sequence>MSTVFSQDPWSRVTTRNGLAGDEVISALQKSIRRGLTEDACAFAYEMYITSEQMEDKLWRRLLAISVEDIGMGNIHAAEQMRTLNELRKEFDYRDGDRPIFFIHAIRILCSSEKDRSSDLLKNIIIKGFAMGNVPEIPDVALDKHTTRGLAMGRDSFHFLNEASIVIPQMAVDNNYKERYAKILEKYNKDDVAPTTFTYNPYQT</sequence>
<evidence type="ECO:0000313" key="2">
    <source>
        <dbReference type="Proteomes" id="UP000306912"/>
    </source>
</evidence>
<dbReference type="InterPro" id="IPR008921">
    <property type="entry name" value="DNA_pol3_clamp-load_cplx_C"/>
</dbReference>